<dbReference type="GO" id="GO:0004366">
    <property type="term" value="F:glycerol-3-phosphate O-acyltransferase activity"/>
    <property type="evidence" value="ECO:0007669"/>
    <property type="project" value="TreeGrafter"/>
</dbReference>
<feature type="compositionally biased region" description="Low complexity" evidence="1">
    <location>
        <begin position="704"/>
        <end position="727"/>
    </location>
</feature>
<dbReference type="VEuPathDB" id="FungiDB:Z520_06852"/>
<dbReference type="PANTHER" id="PTHR31605">
    <property type="entry name" value="GLYCEROL-3-PHOSPHATE O-ACYLTRANSFERASE 1"/>
    <property type="match status" value="1"/>
</dbReference>
<dbReference type="GO" id="GO:0008654">
    <property type="term" value="P:phospholipid biosynthetic process"/>
    <property type="evidence" value="ECO:0007669"/>
    <property type="project" value="TreeGrafter"/>
</dbReference>
<keyword evidence="5" id="KW-1185">Reference proteome</keyword>
<organism evidence="4 5">
    <name type="scientific">Fonsecaea multimorphosa CBS 102226</name>
    <dbReference type="NCBI Taxonomy" id="1442371"/>
    <lineage>
        <taxon>Eukaryota</taxon>
        <taxon>Fungi</taxon>
        <taxon>Dikarya</taxon>
        <taxon>Ascomycota</taxon>
        <taxon>Pezizomycotina</taxon>
        <taxon>Eurotiomycetes</taxon>
        <taxon>Chaetothyriomycetidae</taxon>
        <taxon>Chaetothyriales</taxon>
        <taxon>Herpotrichiellaceae</taxon>
        <taxon>Fonsecaea</taxon>
    </lineage>
</organism>
<feature type="compositionally biased region" description="Basic and acidic residues" evidence="1">
    <location>
        <begin position="646"/>
        <end position="655"/>
    </location>
</feature>
<dbReference type="GeneID" id="27712598"/>
<dbReference type="Pfam" id="PF01553">
    <property type="entry name" value="Acyltransferase"/>
    <property type="match status" value="1"/>
</dbReference>
<evidence type="ECO:0000313" key="5">
    <source>
        <dbReference type="Proteomes" id="UP000053411"/>
    </source>
</evidence>
<dbReference type="PANTHER" id="PTHR31605:SF0">
    <property type="entry name" value="GLYCEROL-3-PHOSPHATE O-ACYLTRANSFERASE 1"/>
    <property type="match status" value="1"/>
</dbReference>
<evidence type="ECO:0000256" key="2">
    <source>
        <dbReference type="SAM" id="Phobius"/>
    </source>
</evidence>
<sequence length="785" mass="87070">MPSQAGSSKEALSKAAPRGRGKKKGNQLQIPWVYDLVLWALSILIDLFFREVHPRGAWKVPKTGPVILVAAPHANQFVDSLILMRILKQEAKRRISYLIAEKSTKRKFIGTLSTAIGAIPVGRALDQVKPAKGKIFLPDQDNDPTLIQGVGTDFTNGEFEVGGLIVLPKVRGQTPSTEIAEIISPTQIRLKKPFKSPEALESLTGNGTVGGDTNEQEIESRGCSFKVAPYVDQTKVYNAVFDELDAGGCIGIFPEGGSHDRPDLLPLKAGVAIMALGAEARHPGCGVKIIPIGMNYFHAHKFRSRAVIEFGHPIEVHPDQVEAYKAGDRRNAVGSLLETVFQGLVAVTQSSPDYDTLMLVQAARRLYNPLGKKLPLPLVVELNRRLVKGYTTYKDDPRVVELKKDVLAYNRQLRALGVRDHQVEWGNPTKHPWWRILGTLIYRLGELFFLGIGTLPGLAMFWPVFVTTKVISYKKSKEALAASTVKLQGRDVITTWKLLVAMAFAPALYIYYTVIVSVWLVYNRRDGYYTHKVPWWMVARTYVPDFVPISLFAILFFILCILITFAALRIGEIGMDVAKSLPPLFVALNPRSSSRFAKLQQRRQALSEKVTKVINELGPEVFPDFDAKRIVPDAYREGAYQSKYKKMPEEPRIDSTEPTTPTSGAFEERTAESPGSKSMLPFGFLPSNEAFHNIGGFGFFASRPTTPKSRSRSSSAGGALASAGSLKFTTLDSDEVSKRIRGAMRERGRKRESEGAETGTESSWDMADDERMTPTTEDEEPKKDR</sequence>
<dbReference type="RefSeq" id="XP_016631523.1">
    <property type="nucleotide sequence ID" value="XM_016777352.1"/>
</dbReference>
<protein>
    <recommendedName>
        <fullName evidence="3">Phospholipid/glycerol acyltransferase domain-containing protein</fullName>
    </recommendedName>
</protein>
<dbReference type="CDD" id="cd07992">
    <property type="entry name" value="LPLAT_AAK14816-like"/>
    <property type="match status" value="1"/>
</dbReference>
<accession>A0A0D2H6F2</accession>
<dbReference type="STRING" id="1442371.A0A0D2H6F2"/>
<feature type="region of interest" description="Disordered" evidence="1">
    <location>
        <begin position="645"/>
        <end position="680"/>
    </location>
</feature>
<keyword evidence="2" id="KW-0472">Membrane</keyword>
<feature type="region of interest" description="Disordered" evidence="1">
    <location>
        <begin position="704"/>
        <end position="785"/>
    </location>
</feature>
<dbReference type="SUPFAM" id="SSF69593">
    <property type="entry name" value="Glycerol-3-phosphate (1)-acyltransferase"/>
    <property type="match status" value="1"/>
</dbReference>
<feature type="region of interest" description="Disordered" evidence="1">
    <location>
        <begin position="1"/>
        <end position="24"/>
    </location>
</feature>
<dbReference type="Proteomes" id="UP000053411">
    <property type="component" value="Unassembled WGS sequence"/>
</dbReference>
<dbReference type="GO" id="GO:0016287">
    <property type="term" value="F:glycerone-phosphate O-acyltransferase activity"/>
    <property type="evidence" value="ECO:0007669"/>
    <property type="project" value="TreeGrafter"/>
</dbReference>
<feature type="domain" description="Phospholipid/glycerol acyltransferase" evidence="3">
    <location>
        <begin position="67"/>
        <end position="297"/>
    </location>
</feature>
<dbReference type="OrthoDB" id="2427554at2759"/>
<keyword evidence="2" id="KW-1133">Transmembrane helix</keyword>
<name>A0A0D2H6F2_9EURO</name>
<dbReference type="InterPro" id="IPR002123">
    <property type="entry name" value="Plipid/glycerol_acylTrfase"/>
</dbReference>
<dbReference type="SMART" id="SM00563">
    <property type="entry name" value="PlsC"/>
    <property type="match status" value="1"/>
</dbReference>
<proteinExistence type="predicted"/>
<feature type="transmembrane region" description="Helical" evidence="2">
    <location>
        <begin position="447"/>
        <end position="467"/>
    </location>
</feature>
<dbReference type="AlphaFoldDB" id="A0A0D2H6F2"/>
<reference evidence="4 5" key="1">
    <citation type="submission" date="2015-01" db="EMBL/GenBank/DDBJ databases">
        <title>The Genome Sequence of Fonsecaea multimorphosa CBS 102226.</title>
        <authorList>
            <consortium name="The Broad Institute Genomics Platform"/>
            <person name="Cuomo C."/>
            <person name="de Hoog S."/>
            <person name="Gorbushina A."/>
            <person name="Stielow B."/>
            <person name="Teixiera M."/>
            <person name="Abouelleil A."/>
            <person name="Chapman S.B."/>
            <person name="Priest M."/>
            <person name="Young S.K."/>
            <person name="Wortman J."/>
            <person name="Nusbaum C."/>
            <person name="Birren B."/>
        </authorList>
    </citation>
    <scope>NUCLEOTIDE SEQUENCE [LARGE SCALE GENOMIC DNA]</scope>
    <source>
        <strain evidence="4 5">CBS 102226</strain>
    </source>
</reference>
<keyword evidence="2" id="KW-0812">Transmembrane</keyword>
<evidence type="ECO:0000313" key="4">
    <source>
        <dbReference type="EMBL" id="KIX97400.1"/>
    </source>
</evidence>
<gene>
    <name evidence="4" type="ORF">Z520_06852</name>
</gene>
<feature type="compositionally biased region" description="Basic and acidic residues" evidence="1">
    <location>
        <begin position="735"/>
        <end position="754"/>
    </location>
</feature>
<evidence type="ECO:0000256" key="1">
    <source>
        <dbReference type="SAM" id="MobiDB-lite"/>
    </source>
</evidence>
<dbReference type="InterPro" id="IPR052744">
    <property type="entry name" value="GPAT/DAPAT"/>
</dbReference>
<dbReference type="EMBL" id="KN848074">
    <property type="protein sequence ID" value="KIX97400.1"/>
    <property type="molecule type" value="Genomic_DNA"/>
</dbReference>
<feature type="transmembrane region" description="Helical" evidence="2">
    <location>
        <begin position="498"/>
        <end position="522"/>
    </location>
</feature>
<evidence type="ECO:0000259" key="3">
    <source>
        <dbReference type="SMART" id="SM00563"/>
    </source>
</evidence>
<feature type="transmembrane region" description="Helical" evidence="2">
    <location>
        <begin position="542"/>
        <end position="568"/>
    </location>
</feature>